<dbReference type="EMBL" id="JAEQBW010000016">
    <property type="protein sequence ID" value="MBK6267313.1"/>
    <property type="molecule type" value="Genomic_DNA"/>
</dbReference>
<dbReference type="GO" id="GO:0004386">
    <property type="term" value="F:helicase activity"/>
    <property type="evidence" value="ECO:0007669"/>
    <property type="project" value="UniProtKB-KW"/>
</dbReference>
<dbReference type="Pfam" id="PF04851">
    <property type="entry name" value="ResIII"/>
    <property type="match status" value="1"/>
</dbReference>
<proteinExistence type="predicted"/>
<name>A0A935CDV4_9BACT</name>
<comment type="caution">
    <text evidence="2">The sequence shown here is derived from an EMBL/GenBank/DDBJ whole genome shotgun (WGS) entry which is preliminary data.</text>
</comment>
<dbReference type="AlphaFoldDB" id="A0A935CDV4"/>
<dbReference type="Proteomes" id="UP000611723">
    <property type="component" value="Unassembled WGS sequence"/>
</dbReference>
<dbReference type="GO" id="GO:0016787">
    <property type="term" value="F:hydrolase activity"/>
    <property type="evidence" value="ECO:0007669"/>
    <property type="project" value="InterPro"/>
</dbReference>
<evidence type="ECO:0000259" key="1">
    <source>
        <dbReference type="Pfam" id="PF04851"/>
    </source>
</evidence>
<dbReference type="SUPFAM" id="SSF52540">
    <property type="entry name" value="P-loop containing nucleoside triphosphate hydrolases"/>
    <property type="match status" value="1"/>
</dbReference>
<evidence type="ECO:0000313" key="3">
    <source>
        <dbReference type="Proteomes" id="UP000611723"/>
    </source>
</evidence>
<keyword evidence="3" id="KW-1185">Reference proteome</keyword>
<feature type="domain" description="Helicase/UvrB N-terminal" evidence="1">
    <location>
        <begin position="1"/>
        <end position="77"/>
    </location>
</feature>
<dbReference type="InterPro" id="IPR027417">
    <property type="entry name" value="P-loop_NTPase"/>
</dbReference>
<organism evidence="2 3">
    <name type="scientific">Marivirga aurantiaca</name>
    <dbReference type="NCBI Taxonomy" id="2802615"/>
    <lineage>
        <taxon>Bacteria</taxon>
        <taxon>Pseudomonadati</taxon>
        <taxon>Bacteroidota</taxon>
        <taxon>Cytophagia</taxon>
        <taxon>Cytophagales</taxon>
        <taxon>Marivirgaceae</taxon>
        <taxon>Marivirga</taxon>
    </lineage>
</organism>
<accession>A0A935CDV4</accession>
<dbReference type="Gene3D" id="3.40.50.300">
    <property type="entry name" value="P-loop containing nucleotide triphosphate hydrolases"/>
    <property type="match status" value="1"/>
</dbReference>
<dbReference type="InterPro" id="IPR006935">
    <property type="entry name" value="Helicase/UvrB_N"/>
</dbReference>
<reference evidence="2" key="1">
    <citation type="submission" date="2021-01" db="EMBL/GenBank/DDBJ databases">
        <title>Marivirga aurantiaca sp. nov., isolated from intertidal surface sediments.</title>
        <authorList>
            <person name="Zhang M."/>
        </authorList>
    </citation>
    <scope>NUCLEOTIDE SEQUENCE</scope>
    <source>
        <strain evidence="2">S37H4</strain>
    </source>
</reference>
<sequence length="80" mass="9128">MNLLNHQQKAIETLLPLIEKRLRLNAVMVNGSGSNRTLANLIFEYCRKNSFNKRVLLLTKRSVLASQLRKSIDDVFRSAG</sequence>
<evidence type="ECO:0000313" key="2">
    <source>
        <dbReference type="EMBL" id="MBK6267313.1"/>
    </source>
</evidence>
<keyword evidence="2" id="KW-0347">Helicase</keyword>
<keyword evidence="2" id="KW-0378">Hydrolase</keyword>
<dbReference type="GO" id="GO:0003677">
    <property type="term" value="F:DNA binding"/>
    <property type="evidence" value="ECO:0007669"/>
    <property type="project" value="InterPro"/>
</dbReference>
<keyword evidence="2" id="KW-0067">ATP-binding</keyword>
<dbReference type="RefSeq" id="WP_201432999.1">
    <property type="nucleotide sequence ID" value="NZ_JAEQBW010000016.1"/>
</dbReference>
<dbReference type="GO" id="GO:0005524">
    <property type="term" value="F:ATP binding"/>
    <property type="evidence" value="ECO:0007669"/>
    <property type="project" value="InterPro"/>
</dbReference>
<gene>
    <name evidence="2" type="ORF">JKA74_19885</name>
</gene>
<keyword evidence="2" id="KW-0547">Nucleotide-binding</keyword>
<protein>
    <submittedName>
        <fullName evidence="2">DEAD/DEAH box helicase family protein</fullName>
    </submittedName>
</protein>